<organism evidence="1 2">
    <name type="scientific">Pisolithus tinctorius Marx 270</name>
    <dbReference type="NCBI Taxonomy" id="870435"/>
    <lineage>
        <taxon>Eukaryota</taxon>
        <taxon>Fungi</taxon>
        <taxon>Dikarya</taxon>
        <taxon>Basidiomycota</taxon>
        <taxon>Agaricomycotina</taxon>
        <taxon>Agaricomycetes</taxon>
        <taxon>Agaricomycetidae</taxon>
        <taxon>Boletales</taxon>
        <taxon>Sclerodermatineae</taxon>
        <taxon>Pisolithaceae</taxon>
        <taxon>Pisolithus</taxon>
    </lineage>
</organism>
<accession>A0A0C3N8Z4</accession>
<evidence type="ECO:0000313" key="2">
    <source>
        <dbReference type="Proteomes" id="UP000054217"/>
    </source>
</evidence>
<proteinExistence type="predicted"/>
<dbReference type="AlphaFoldDB" id="A0A0C3N8Z4"/>
<reference evidence="1 2" key="1">
    <citation type="submission" date="2014-04" db="EMBL/GenBank/DDBJ databases">
        <authorList>
            <consortium name="DOE Joint Genome Institute"/>
            <person name="Kuo A."/>
            <person name="Kohler A."/>
            <person name="Costa M.D."/>
            <person name="Nagy L.G."/>
            <person name="Floudas D."/>
            <person name="Copeland A."/>
            <person name="Barry K.W."/>
            <person name="Cichocki N."/>
            <person name="Veneault-Fourrey C."/>
            <person name="LaButti K."/>
            <person name="Lindquist E.A."/>
            <person name="Lipzen A."/>
            <person name="Lundell T."/>
            <person name="Morin E."/>
            <person name="Murat C."/>
            <person name="Sun H."/>
            <person name="Tunlid A."/>
            <person name="Henrissat B."/>
            <person name="Grigoriev I.V."/>
            <person name="Hibbett D.S."/>
            <person name="Martin F."/>
            <person name="Nordberg H.P."/>
            <person name="Cantor M.N."/>
            <person name="Hua S.X."/>
        </authorList>
    </citation>
    <scope>NUCLEOTIDE SEQUENCE [LARGE SCALE GENOMIC DNA]</scope>
    <source>
        <strain evidence="1 2">Marx 270</strain>
    </source>
</reference>
<name>A0A0C3N8Z4_PISTI</name>
<protein>
    <submittedName>
        <fullName evidence="1">Uncharacterized protein</fullName>
    </submittedName>
</protein>
<sequence>MRDSCLAPDAPGGQTVGLSWGRSHNIYSHSSLASKMGRNANGERGRRYVGAARATRTTIQRILLMRLPHNEYKRIASNCAITACVQDLRSIADSEMLGLEIV</sequence>
<dbReference type="Proteomes" id="UP000054217">
    <property type="component" value="Unassembled WGS sequence"/>
</dbReference>
<dbReference type="EMBL" id="KN832027">
    <property type="protein sequence ID" value="KIN97539.1"/>
    <property type="molecule type" value="Genomic_DNA"/>
</dbReference>
<keyword evidence="2" id="KW-1185">Reference proteome</keyword>
<dbReference type="InParanoid" id="A0A0C3N8Z4"/>
<reference evidence="2" key="2">
    <citation type="submission" date="2015-01" db="EMBL/GenBank/DDBJ databases">
        <title>Evolutionary Origins and Diversification of the Mycorrhizal Mutualists.</title>
        <authorList>
            <consortium name="DOE Joint Genome Institute"/>
            <consortium name="Mycorrhizal Genomics Consortium"/>
            <person name="Kohler A."/>
            <person name="Kuo A."/>
            <person name="Nagy L.G."/>
            <person name="Floudas D."/>
            <person name="Copeland A."/>
            <person name="Barry K.W."/>
            <person name="Cichocki N."/>
            <person name="Veneault-Fourrey C."/>
            <person name="LaButti K."/>
            <person name="Lindquist E.A."/>
            <person name="Lipzen A."/>
            <person name="Lundell T."/>
            <person name="Morin E."/>
            <person name="Murat C."/>
            <person name="Riley R."/>
            <person name="Ohm R."/>
            <person name="Sun H."/>
            <person name="Tunlid A."/>
            <person name="Henrissat B."/>
            <person name="Grigoriev I.V."/>
            <person name="Hibbett D.S."/>
            <person name="Martin F."/>
        </authorList>
    </citation>
    <scope>NUCLEOTIDE SEQUENCE [LARGE SCALE GENOMIC DNA]</scope>
    <source>
        <strain evidence="2">Marx 270</strain>
    </source>
</reference>
<evidence type="ECO:0000313" key="1">
    <source>
        <dbReference type="EMBL" id="KIN97539.1"/>
    </source>
</evidence>
<dbReference type="HOGENOM" id="CLU_2278620_0_0_1"/>
<gene>
    <name evidence="1" type="ORF">M404DRAFT_890766</name>
</gene>